<evidence type="ECO:0000313" key="3">
    <source>
        <dbReference type="Proteomes" id="UP000646749"/>
    </source>
</evidence>
<protein>
    <submittedName>
        <fullName evidence="2">Uncharacterized protein</fullName>
    </submittedName>
</protein>
<evidence type="ECO:0000313" key="2">
    <source>
        <dbReference type="EMBL" id="GIG91786.1"/>
    </source>
</evidence>
<name>A0ABQ4EBY0_9ACTN</name>
<feature type="compositionally biased region" description="Low complexity" evidence="1">
    <location>
        <begin position="34"/>
        <end position="52"/>
    </location>
</feature>
<reference evidence="2 3" key="1">
    <citation type="submission" date="2021-01" db="EMBL/GenBank/DDBJ databases">
        <title>Whole genome shotgun sequence of Plantactinospora endophytica NBRC 110450.</title>
        <authorList>
            <person name="Komaki H."/>
            <person name="Tamura T."/>
        </authorList>
    </citation>
    <scope>NUCLEOTIDE SEQUENCE [LARGE SCALE GENOMIC DNA]</scope>
    <source>
        <strain evidence="2 3">NBRC 110450</strain>
    </source>
</reference>
<keyword evidence="3" id="KW-1185">Reference proteome</keyword>
<proteinExistence type="predicted"/>
<feature type="compositionally biased region" description="Polar residues" evidence="1">
    <location>
        <begin position="1"/>
        <end position="11"/>
    </location>
</feature>
<sequence>MKWSETATESKPSPSIRRISSRHRATGRSSPGIAAVNRNGRGRGPAPAGAPDDPVRADGGAEEAYAPAGAAGCAGGIARLYVPAAVHRVFPAGRRT</sequence>
<dbReference type="Proteomes" id="UP000646749">
    <property type="component" value="Unassembled WGS sequence"/>
</dbReference>
<evidence type="ECO:0000256" key="1">
    <source>
        <dbReference type="SAM" id="MobiDB-lite"/>
    </source>
</evidence>
<accession>A0ABQ4EBY0</accession>
<organism evidence="2 3">
    <name type="scientific">Plantactinospora endophytica</name>
    <dbReference type="NCBI Taxonomy" id="673535"/>
    <lineage>
        <taxon>Bacteria</taxon>
        <taxon>Bacillati</taxon>
        <taxon>Actinomycetota</taxon>
        <taxon>Actinomycetes</taxon>
        <taxon>Micromonosporales</taxon>
        <taxon>Micromonosporaceae</taxon>
        <taxon>Plantactinospora</taxon>
    </lineage>
</organism>
<comment type="caution">
    <text evidence="2">The sequence shown here is derived from an EMBL/GenBank/DDBJ whole genome shotgun (WGS) entry which is preliminary data.</text>
</comment>
<dbReference type="EMBL" id="BONW01000040">
    <property type="protein sequence ID" value="GIG91786.1"/>
    <property type="molecule type" value="Genomic_DNA"/>
</dbReference>
<gene>
    <name evidence="2" type="ORF">Pen02_67220</name>
</gene>
<feature type="region of interest" description="Disordered" evidence="1">
    <location>
        <begin position="1"/>
        <end position="60"/>
    </location>
</feature>